<organism evidence="1">
    <name type="scientific">marine sediment metagenome</name>
    <dbReference type="NCBI Taxonomy" id="412755"/>
    <lineage>
        <taxon>unclassified sequences</taxon>
        <taxon>metagenomes</taxon>
        <taxon>ecological metagenomes</taxon>
    </lineage>
</organism>
<comment type="caution">
    <text evidence="1">The sequence shown here is derived from an EMBL/GenBank/DDBJ whole genome shotgun (WGS) entry which is preliminary data.</text>
</comment>
<evidence type="ECO:0000313" key="1">
    <source>
        <dbReference type="EMBL" id="KKN10182.1"/>
    </source>
</evidence>
<sequence>MLKIVFTNETGIVLDEFVVERDLNGETDPIRLADSVKDAIEMKFEVPNNF</sequence>
<proteinExistence type="predicted"/>
<dbReference type="EMBL" id="LAZR01004269">
    <property type="protein sequence ID" value="KKN10182.1"/>
    <property type="molecule type" value="Genomic_DNA"/>
</dbReference>
<dbReference type="AlphaFoldDB" id="A0A0F9NDY1"/>
<reference evidence="1" key="1">
    <citation type="journal article" date="2015" name="Nature">
        <title>Complex archaea that bridge the gap between prokaryotes and eukaryotes.</title>
        <authorList>
            <person name="Spang A."/>
            <person name="Saw J.H."/>
            <person name="Jorgensen S.L."/>
            <person name="Zaremba-Niedzwiedzka K."/>
            <person name="Martijn J."/>
            <person name="Lind A.E."/>
            <person name="van Eijk R."/>
            <person name="Schleper C."/>
            <person name="Guy L."/>
            <person name="Ettema T.J."/>
        </authorList>
    </citation>
    <scope>NUCLEOTIDE SEQUENCE</scope>
</reference>
<protein>
    <submittedName>
        <fullName evidence="1">Uncharacterized protein</fullName>
    </submittedName>
</protein>
<gene>
    <name evidence="1" type="ORF">LCGC14_1039300</name>
</gene>
<accession>A0A0F9NDY1</accession>
<name>A0A0F9NDY1_9ZZZZ</name>